<dbReference type="SUPFAM" id="SSF57362">
    <property type="entry name" value="BPTI-like"/>
    <property type="match status" value="5"/>
</dbReference>
<dbReference type="Pfam" id="PF00014">
    <property type="entry name" value="Kunitz_BPTI"/>
    <property type="match status" value="5"/>
</dbReference>
<keyword evidence="4" id="KW-1185">Reference proteome</keyword>
<protein>
    <submittedName>
        <fullName evidence="5">Kunitz/Bovine pancreatic trypsin inhibitor domain protein</fullName>
    </submittedName>
</protein>
<evidence type="ECO:0000256" key="1">
    <source>
        <dbReference type="SAM" id="SignalP"/>
    </source>
</evidence>
<name>A0A0N5CJK9_THECL</name>
<dbReference type="CDD" id="cd00109">
    <property type="entry name" value="Kunitz-type"/>
    <property type="match status" value="4"/>
</dbReference>
<feature type="domain" description="BPTI/Kunitz inhibitor" evidence="2">
    <location>
        <begin position="475"/>
        <end position="510"/>
    </location>
</feature>
<dbReference type="InterPro" id="IPR006149">
    <property type="entry name" value="EB_dom"/>
</dbReference>
<dbReference type="Gene3D" id="4.10.410.10">
    <property type="entry name" value="Pancreatic trypsin inhibitor Kunitz domain"/>
    <property type="match status" value="5"/>
</dbReference>
<organism evidence="5">
    <name type="scientific">Thelazia callipaeda</name>
    <name type="common">Oriental eyeworm</name>
    <name type="synonym">Parasitic nematode</name>
    <dbReference type="NCBI Taxonomy" id="103827"/>
    <lineage>
        <taxon>Eukaryota</taxon>
        <taxon>Metazoa</taxon>
        <taxon>Ecdysozoa</taxon>
        <taxon>Nematoda</taxon>
        <taxon>Chromadorea</taxon>
        <taxon>Rhabditida</taxon>
        <taxon>Spirurina</taxon>
        <taxon>Spiruromorpha</taxon>
        <taxon>Thelazioidea</taxon>
        <taxon>Thelaziidae</taxon>
        <taxon>Thelazia</taxon>
    </lineage>
</organism>
<sequence length="1503" mass="165759">LKSLIFIHVFGGFTKAVPVCIIGSSCDQCNITIVGQKCHKNQQYEHLYCNATNNKISAYANSYLICDVRTEEFMVKFCALHENFVNGSCKIMHRRTKRDVTFNAGSGHAGDRCSFDRDCFNGMFCANKICTCLDNYVAIHGFCYLKKNIGESGCQYSEQCSAVWPEARCENNICECPRDINGIPYVQARTRDGLVCILKSGEKGDPVPKCPLPEYDEDLLAMPVSQLRNPAVMDTNDSDIIPGQHINSLQFCSTTSTDYHTFVANGGGACTYAREPFTAENGINVADIYDCIGVPLNDMKSSLKGMYNIHFKADGICCPNRAFTCIQPKREVDSSKPTSDDARPRWWFNSITETCEEFLWDPWDESEVQSPNNFKTREHCESYCKNTCKRGSPQYSTEDIAKNDGDLITDCRTVNQCSDDFDCISLGSAQLCCPTTASICSIAGGRPFDPFRHTNFDPGYSIKSKSDLNFEPSIRYYYDSEQKQCMPFTYKGILGNFNNFKSSSDCESFCAKLQCPVGTALKLAETDQRCTDDSDCPKSHACYVNKHVCCPSPQTMCSQPLLLGDCKQHIQRYWYNAKTGRCELFKYSGCHGNDNNFETLVECQKTCRNVTPAPRCPQGDAARDVRGYYHICSSFDAINNCPDHYECYFDGDIWGCCPNKQYTCSLSSDKGVTCDVAPAYRFFYNTQTHDCEAFQYNGCDGNSNNFASRQDCERYCGVAHCPFGGTPRKDDTDQLVNCSSVVPCPNSYECTSIILENNVVNRCCPTRALICSLPPQQGDVCAGKLPVSHYYFDAVLKNCVKFTFNGCNGNLNNFATLEQCVNICILSACSSGHVVHVNSTSHMPAECKIGLSSTCPDGFECISDPFSDRSICCGAKDTGTKYLHAVDFNFPKCPSFKNNLHDISIMNFNLVIKYLYASAIEVCPKSAVVYKEPSTGSAVRCAISNGNEQCPLGFHCKSQVRGALQGYCCSSNNICPNNSEVYIEKSSHLPRTCTIASSYSCPAGYVCENSGTGSSSGYCCKNENKTVFDGCPPNQHVFSTQDNYIMYCDKFDPLNSTCPLGYSCQWSVYKQRYQCCGTKLMSASKLSSFGCPGNQVAYRNPITDSLQVCTVSADDCPIGFSCQFSATNGQFQCCGIGADCPRDQVAFVERNGTGKSCIPDRMTCPNGYKCEKTSSGSYLCCTNGSSIGTQILTKISRVCCSIYSILYIIVTVCKANQVLIGGFCMNRINIGSLCNNSKQCLGGSNCINGKCKCPDGMSSGTGLCKLAKKSSIAVKCPITGQAPYYEKGSKKIRYCSSLAKNCPRGYNCQYSRSIERNICCGRSATLNKVRSTNIPKRAVASTDVCNYGTPYILEGLAQTCTVKPCPIGFHCIFSKKTQNYYCCTVNIRKGMGNDGCPFGKTLLFPATGTPVQCNINKLESCPLGYRCVRSTRNTGYQCCTISQHFQDDISNLTASKHAFLNGQPCKNDQVQVKTYISGRQVHSCEVRCPDDQIAVDKICEHSI</sequence>
<gene>
    <name evidence="3" type="ORF">TCLT_LOCUS220</name>
</gene>
<evidence type="ECO:0000313" key="5">
    <source>
        <dbReference type="WBParaSite" id="TCLT_0000021901-mRNA-1"/>
    </source>
</evidence>
<dbReference type="OMA" id="MGEHINP"/>
<dbReference type="InterPro" id="IPR002223">
    <property type="entry name" value="Kunitz_BPTI"/>
</dbReference>
<feature type="chain" id="PRO_5043126162" evidence="1">
    <location>
        <begin position="17"/>
        <end position="1503"/>
    </location>
</feature>
<dbReference type="InterPro" id="IPR036880">
    <property type="entry name" value="Kunitz_BPTI_sf"/>
</dbReference>
<dbReference type="PROSITE" id="PS00280">
    <property type="entry name" value="BPTI_KUNITZ_1"/>
    <property type="match status" value="3"/>
</dbReference>
<keyword evidence="1" id="KW-0732">Signal</keyword>
<accession>A0A0N5CJK9</accession>
<dbReference type="SMART" id="SM00131">
    <property type="entry name" value="KU"/>
    <property type="match status" value="5"/>
</dbReference>
<dbReference type="SMART" id="SM00289">
    <property type="entry name" value="WR1"/>
    <property type="match status" value="14"/>
</dbReference>
<evidence type="ECO:0000313" key="3">
    <source>
        <dbReference type="EMBL" id="VDM95097.1"/>
    </source>
</evidence>
<feature type="domain" description="BPTI/Kunitz inhibitor" evidence="2">
    <location>
        <begin position="325"/>
        <end position="384"/>
    </location>
</feature>
<reference evidence="3 4" key="2">
    <citation type="submission" date="2018-11" db="EMBL/GenBank/DDBJ databases">
        <authorList>
            <consortium name="Pathogen Informatics"/>
        </authorList>
    </citation>
    <scope>NUCLEOTIDE SEQUENCE [LARGE SCALE GENOMIC DNA]</scope>
</reference>
<proteinExistence type="predicted"/>
<feature type="domain" description="BPTI/Kunitz inhibitor" evidence="2">
    <location>
        <begin position="557"/>
        <end position="607"/>
    </location>
</feature>
<dbReference type="WBParaSite" id="TCLT_0000021901-mRNA-1">
    <property type="protein sequence ID" value="TCLT_0000021901-mRNA-1"/>
    <property type="gene ID" value="TCLT_0000021901"/>
</dbReference>
<dbReference type="EMBL" id="UYYF01000013">
    <property type="protein sequence ID" value="VDM95097.1"/>
    <property type="molecule type" value="Genomic_DNA"/>
</dbReference>
<dbReference type="CDD" id="cd22593">
    <property type="entry name" value="Kunitz_conkunitzin"/>
    <property type="match status" value="1"/>
</dbReference>
<dbReference type="PROSITE" id="PS50279">
    <property type="entry name" value="BPTI_KUNITZ_2"/>
    <property type="match status" value="5"/>
</dbReference>
<feature type="signal peptide" evidence="1">
    <location>
        <begin position="1"/>
        <end position="16"/>
    </location>
</feature>
<feature type="domain" description="BPTI/Kunitz inhibitor" evidence="2">
    <location>
        <begin position="771"/>
        <end position="824"/>
    </location>
</feature>
<dbReference type="PRINTS" id="PR00759">
    <property type="entry name" value="BASICPTASE"/>
</dbReference>
<dbReference type="STRING" id="103827.A0A0N5CJK9"/>
<dbReference type="GO" id="GO:0004867">
    <property type="term" value="F:serine-type endopeptidase inhibitor activity"/>
    <property type="evidence" value="ECO:0007669"/>
    <property type="project" value="InterPro"/>
</dbReference>
<reference evidence="5" key="1">
    <citation type="submission" date="2017-02" db="UniProtKB">
        <authorList>
            <consortium name="WormBaseParasite"/>
        </authorList>
    </citation>
    <scope>IDENTIFICATION</scope>
</reference>
<dbReference type="InterPro" id="IPR053014">
    <property type="entry name" value="Cuticle_assoc_divergent"/>
</dbReference>
<dbReference type="InterPro" id="IPR006150">
    <property type="entry name" value="Cys_repeat_1"/>
</dbReference>
<dbReference type="OrthoDB" id="5950222at2759"/>
<dbReference type="Pfam" id="PF01683">
    <property type="entry name" value="EB"/>
    <property type="match status" value="2"/>
</dbReference>
<dbReference type="PANTHER" id="PTHR46339">
    <property type="entry name" value="PROTEIN CBG15282-RELATED"/>
    <property type="match status" value="1"/>
</dbReference>
<dbReference type="InterPro" id="IPR020901">
    <property type="entry name" value="Prtase_inh_Kunz-CS"/>
</dbReference>
<evidence type="ECO:0000259" key="2">
    <source>
        <dbReference type="PROSITE" id="PS50279"/>
    </source>
</evidence>
<dbReference type="Pfam" id="PF14625">
    <property type="entry name" value="Lustrin_cystein"/>
    <property type="match status" value="12"/>
</dbReference>
<dbReference type="InterPro" id="IPR028150">
    <property type="entry name" value="Lustrin_cystein"/>
</dbReference>
<dbReference type="Proteomes" id="UP000276776">
    <property type="component" value="Unassembled WGS sequence"/>
</dbReference>
<feature type="domain" description="BPTI/Kunitz inhibitor" evidence="2">
    <location>
        <begin position="664"/>
        <end position="716"/>
    </location>
</feature>
<evidence type="ECO:0000313" key="4">
    <source>
        <dbReference type="Proteomes" id="UP000276776"/>
    </source>
</evidence>
<dbReference type="PANTHER" id="PTHR46339:SF7">
    <property type="entry name" value="BPTI_KUNITZ INHIBITOR DOMAIN-CONTAINING PROTEIN"/>
    <property type="match status" value="1"/>
</dbReference>